<organism evidence="2">
    <name type="scientific">Arundo donax</name>
    <name type="common">Giant reed</name>
    <name type="synonym">Donax arundinaceus</name>
    <dbReference type="NCBI Taxonomy" id="35708"/>
    <lineage>
        <taxon>Eukaryota</taxon>
        <taxon>Viridiplantae</taxon>
        <taxon>Streptophyta</taxon>
        <taxon>Embryophyta</taxon>
        <taxon>Tracheophyta</taxon>
        <taxon>Spermatophyta</taxon>
        <taxon>Magnoliopsida</taxon>
        <taxon>Liliopsida</taxon>
        <taxon>Poales</taxon>
        <taxon>Poaceae</taxon>
        <taxon>PACMAD clade</taxon>
        <taxon>Arundinoideae</taxon>
        <taxon>Arundineae</taxon>
        <taxon>Arundo</taxon>
    </lineage>
</organism>
<feature type="region of interest" description="Disordered" evidence="1">
    <location>
        <begin position="1"/>
        <end position="44"/>
    </location>
</feature>
<evidence type="ECO:0000313" key="2">
    <source>
        <dbReference type="EMBL" id="JAD19274.1"/>
    </source>
</evidence>
<reference evidence="2" key="2">
    <citation type="journal article" date="2015" name="Data Brief">
        <title>Shoot transcriptome of the giant reed, Arundo donax.</title>
        <authorList>
            <person name="Barrero R.A."/>
            <person name="Guerrero F.D."/>
            <person name="Moolhuijzen P."/>
            <person name="Goolsby J.A."/>
            <person name="Tidwell J."/>
            <person name="Bellgard S.E."/>
            <person name="Bellgard M.I."/>
        </authorList>
    </citation>
    <scope>NUCLEOTIDE SEQUENCE</scope>
    <source>
        <tissue evidence="2">Shoot tissue taken approximately 20 cm above the soil surface</tissue>
    </source>
</reference>
<dbReference type="AlphaFoldDB" id="A0A0A8XZ52"/>
<dbReference type="EMBL" id="GBRH01278621">
    <property type="protein sequence ID" value="JAD19274.1"/>
    <property type="molecule type" value="Transcribed_RNA"/>
</dbReference>
<sequence length="58" mass="6605">MKGRRHIQLNSSKPKEFPPKVAGKDGVAITHNGSRHPMETNNFTEEYPSHRISCIWMG</sequence>
<evidence type="ECO:0000256" key="1">
    <source>
        <dbReference type="SAM" id="MobiDB-lite"/>
    </source>
</evidence>
<protein>
    <submittedName>
        <fullName evidence="2">Uncharacterized protein</fullName>
    </submittedName>
</protein>
<proteinExistence type="predicted"/>
<reference evidence="2" key="1">
    <citation type="submission" date="2014-09" db="EMBL/GenBank/DDBJ databases">
        <authorList>
            <person name="Magalhaes I.L.F."/>
            <person name="Oliveira U."/>
            <person name="Santos F.R."/>
            <person name="Vidigal T.H.D.A."/>
            <person name="Brescovit A.D."/>
            <person name="Santos A.J."/>
        </authorList>
    </citation>
    <scope>NUCLEOTIDE SEQUENCE</scope>
    <source>
        <tissue evidence="2">Shoot tissue taken approximately 20 cm above the soil surface</tissue>
    </source>
</reference>
<accession>A0A0A8XZ52</accession>
<name>A0A0A8XZ52_ARUDO</name>